<protein>
    <submittedName>
        <fullName evidence="1">Uncharacterized protein</fullName>
    </submittedName>
</protein>
<dbReference type="AlphaFoldDB" id="X1S9B1"/>
<feature type="non-terminal residue" evidence="1">
    <location>
        <position position="71"/>
    </location>
</feature>
<name>X1S9B1_9ZZZZ</name>
<dbReference type="EMBL" id="BARV01044912">
    <property type="protein sequence ID" value="GAI64374.1"/>
    <property type="molecule type" value="Genomic_DNA"/>
</dbReference>
<feature type="non-terminal residue" evidence="1">
    <location>
        <position position="1"/>
    </location>
</feature>
<reference evidence="1" key="1">
    <citation type="journal article" date="2014" name="Front. Microbiol.">
        <title>High frequency of phylogenetically diverse reductive dehalogenase-homologous genes in deep subseafloor sedimentary metagenomes.</title>
        <authorList>
            <person name="Kawai M."/>
            <person name="Futagami T."/>
            <person name="Toyoda A."/>
            <person name="Takaki Y."/>
            <person name="Nishi S."/>
            <person name="Hori S."/>
            <person name="Arai W."/>
            <person name="Tsubouchi T."/>
            <person name="Morono Y."/>
            <person name="Uchiyama I."/>
            <person name="Ito T."/>
            <person name="Fujiyama A."/>
            <person name="Inagaki F."/>
            <person name="Takami H."/>
        </authorList>
    </citation>
    <scope>NUCLEOTIDE SEQUENCE</scope>
    <source>
        <strain evidence="1">Expedition CK06-06</strain>
    </source>
</reference>
<comment type="caution">
    <text evidence="1">The sequence shown here is derived from an EMBL/GenBank/DDBJ whole genome shotgun (WGS) entry which is preliminary data.</text>
</comment>
<dbReference type="InterPro" id="IPR028082">
    <property type="entry name" value="Peripla_BP_I"/>
</dbReference>
<sequence>YVFGVLNYSNYNQLPVLADLFEEWGVETVAYIYIADLHGIEYSHVAEGEFLKKGITVLYSEGVLPTAMDLT</sequence>
<gene>
    <name evidence="1" type="ORF">S06H3_66152</name>
</gene>
<organism evidence="1">
    <name type="scientific">marine sediment metagenome</name>
    <dbReference type="NCBI Taxonomy" id="412755"/>
    <lineage>
        <taxon>unclassified sequences</taxon>
        <taxon>metagenomes</taxon>
        <taxon>ecological metagenomes</taxon>
    </lineage>
</organism>
<evidence type="ECO:0000313" key="1">
    <source>
        <dbReference type="EMBL" id="GAI64374.1"/>
    </source>
</evidence>
<dbReference type="SUPFAM" id="SSF53822">
    <property type="entry name" value="Periplasmic binding protein-like I"/>
    <property type="match status" value="1"/>
</dbReference>
<accession>X1S9B1</accession>
<proteinExistence type="predicted"/>